<dbReference type="RefSeq" id="WP_202833361.1">
    <property type="nucleotide sequence ID" value="NZ_JAETWB010000011.1"/>
</dbReference>
<comment type="caution">
    <text evidence="1">The sequence shown here is derived from an EMBL/GenBank/DDBJ whole genome shotgun (WGS) entry which is preliminary data.</text>
</comment>
<accession>A0ABS1U603</accession>
<evidence type="ECO:0000313" key="1">
    <source>
        <dbReference type="EMBL" id="MBL6080119.1"/>
    </source>
</evidence>
<evidence type="ECO:0008006" key="3">
    <source>
        <dbReference type="Google" id="ProtNLM"/>
    </source>
</evidence>
<organism evidence="1 2">
    <name type="scientific">Belnapia arida</name>
    <dbReference type="NCBI Taxonomy" id="2804533"/>
    <lineage>
        <taxon>Bacteria</taxon>
        <taxon>Pseudomonadati</taxon>
        <taxon>Pseudomonadota</taxon>
        <taxon>Alphaproteobacteria</taxon>
        <taxon>Acetobacterales</taxon>
        <taxon>Roseomonadaceae</taxon>
        <taxon>Belnapia</taxon>
    </lineage>
</organism>
<evidence type="ECO:0000313" key="2">
    <source>
        <dbReference type="Proteomes" id="UP000660885"/>
    </source>
</evidence>
<dbReference type="Proteomes" id="UP000660885">
    <property type="component" value="Unassembled WGS sequence"/>
</dbReference>
<proteinExistence type="predicted"/>
<reference evidence="1 2" key="1">
    <citation type="submission" date="2021-01" db="EMBL/GenBank/DDBJ databases">
        <title>Belnapia mucosa sp. nov. and Belnapia arida sp. nov., isolated from the Tabernas Desert (Almeria, Spain).</title>
        <authorList>
            <person name="Molina-Menor E."/>
            <person name="Vidal-Verdu A."/>
            <person name="Calonge A."/>
            <person name="Satari L."/>
            <person name="Pereto J."/>
            <person name="Porcar M."/>
        </authorList>
    </citation>
    <scope>NUCLEOTIDE SEQUENCE [LARGE SCALE GENOMIC DNA]</scope>
    <source>
        <strain evidence="1 2">T18</strain>
    </source>
</reference>
<name>A0ABS1U603_9PROT</name>
<sequence length="373" mass="40148">MPGFTNRQEEEVEAATALALDVAPLLDAVILTHHRDADTLDLMRPGEAELETVRATNRAVAAELDLEGVEVIVQRADRAAFRRWMQGRDDTPENRRAWIDRARLIRGAAALRLLGLEIEEETDIEPPAFGPAPGPVADRLLAAYFEDGDQFRDLTQEILEAGRLDILDLAGRKIGERQGEDGMAEFGGALLALAESGTAGPAGWAALVALPVALPTGHAPSATALAESLLASGFFNESEEVRFLPGWRSPQALAGLEAAGMRRMLLDLAEGREPADLPPGDTDDLARHGFGLLLGVQFDWSIPTWEQIAAAGGLPDESDPEAEAMRRAALFQRWRSAAFHAHGGCVPLELVPPSEVGSEIAEFLAEADDPPER</sequence>
<protein>
    <recommendedName>
        <fullName evidence="3">TIGR02678 family protein</fullName>
    </recommendedName>
</protein>
<keyword evidence="2" id="KW-1185">Reference proteome</keyword>
<gene>
    <name evidence="1" type="ORF">JMJ56_19055</name>
</gene>
<dbReference type="EMBL" id="JAETWB010000011">
    <property type="protein sequence ID" value="MBL6080119.1"/>
    <property type="molecule type" value="Genomic_DNA"/>
</dbReference>